<accession>A0A378TDY9</accession>
<dbReference type="GO" id="GO:0030313">
    <property type="term" value="C:cell envelope"/>
    <property type="evidence" value="ECO:0007669"/>
    <property type="project" value="UniProtKB-SubCell"/>
</dbReference>
<dbReference type="InterPro" id="IPR028082">
    <property type="entry name" value="Peripla_BP_I"/>
</dbReference>
<dbReference type="PANTHER" id="PTHR46847:SF1">
    <property type="entry name" value="D-ALLOSE-BINDING PERIPLASMIC PROTEIN-RELATED"/>
    <property type="match status" value="1"/>
</dbReference>
<dbReference type="GO" id="GO:0030246">
    <property type="term" value="F:carbohydrate binding"/>
    <property type="evidence" value="ECO:0007669"/>
    <property type="project" value="UniProtKB-ARBA"/>
</dbReference>
<feature type="signal peptide" evidence="4">
    <location>
        <begin position="1"/>
        <end position="31"/>
    </location>
</feature>
<dbReference type="Gene3D" id="3.40.50.2300">
    <property type="match status" value="2"/>
</dbReference>
<dbReference type="InterPro" id="IPR025997">
    <property type="entry name" value="SBP_2_dom"/>
</dbReference>
<evidence type="ECO:0000256" key="3">
    <source>
        <dbReference type="ARBA" id="ARBA00022729"/>
    </source>
</evidence>
<comment type="subcellular location">
    <subcellularLocation>
        <location evidence="1">Cell envelope</location>
    </subcellularLocation>
</comment>
<dbReference type="InterPro" id="IPR006311">
    <property type="entry name" value="TAT_signal"/>
</dbReference>
<name>A0A378TDY9_9MYCO</name>
<keyword evidence="3 4" id="KW-0732">Signal</keyword>
<sequence>MRMSRTMNSRREFLRFTLQAAAAGASLPLLSACTNASGAVDFGPLPTPVVQDPNDPRNKHFSMVDSFYTLDNDYFQGWARGSAFAAATLLMSRDQQVDNSNIDVLRSVFEAAPIKDVQGISTLPNTAAASPEILGLAQASGIYASSNWSNAPWSTPFDIGDYYYSYQTANDVAGARELCKQLFEEMGGTGKFIHIEGIKGNSASDNRTAGVDEALALYPGIEMVARQPGAFSRGGTQPVIENLLTANPDVTGIMCANDDSAMAAVTAVESRGIKNCKVVGIDAIGEFLEAIPRGTAFATWAHHGAWIGAFSTVRVFDALAGVTLSAPERMMNFGGFIIDSAEAAEAYRDLMYSSKPLPFDYELMSQALHPDDWDPQNSMIPLDIDIYWERDKKPPRYEIPAAYTEAVDSGEMERVAQRYATAYRSDPFATVRTKCRNGGKDILQ</sequence>
<keyword evidence="7" id="KW-1185">Reference proteome</keyword>
<reference evidence="6 7" key="1">
    <citation type="submission" date="2018-06" db="EMBL/GenBank/DDBJ databases">
        <authorList>
            <consortium name="Pathogen Informatics"/>
            <person name="Doyle S."/>
        </authorList>
    </citation>
    <scope>NUCLEOTIDE SEQUENCE [LARGE SCALE GENOMIC DNA]</scope>
    <source>
        <strain evidence="6 7">NCTC10821</strain>
    </source>
</reference>
<evidence type="ECO:0000256" key="4">
    <source>
        <dbReference type="SAM" id="SignalP"/>
    </source>
</evidence>
<evidence type="ECO:0000259" key="5">
    <source>
        <dbReference type="Pfam" id="PF13407"/>
    </source>
</evidence>
<dbReference type="SUPFAM" id="SSF53822">
    <property type="entry name" value="Periplasmic binding protein-like I"/>
    <property type="match status" value="1"/>
</dbReference>
<dbReference type="AlphaFoldDB" id="A0A378TDY9"/>
<gene>
    <name evidence="6" type="primary">rbsB_2</name>
    <name evidence="6" type="ORF">NCTC10821_02239</name>
</gene>
<feature type="domain" description="Periplasmic binding protein" evidence="5">
    <location>
        <begin position="67"/>
        <end position="308"/>
    </location>
</feature>
<protein>
    <submittedName>
        <fullName evidence="6">Periplasmic binding protein/LacI transcriptional regulator</fullName>
    </submittedName>
</protein>
<evidence type="ECO:0000256" key="2">
    <source>
        <dbReference type="ARBA" id="ARBA00007639"/>
    </source>
</evidence>
<dbReference type="Proteomes" id="UP000254978">
    <property type="component" value="Unassembled WGS sequence"/>
</dbReference>
<feature type="chain" id="PRO_5038983650" evidence="4">
    <location>
        <begin position="32"/>
        <end position="444"/>
    </location>
</feature>
<dbReference type="Pfam" id="PF13407">
    <property type="entry name" value="Peripla_BP_4"/>
    <property type="match status" value="1"/>
</dbReference>
<comment type="similarity">
    <text evidence="2">Belongs to the bacterial solute-binding protein 2 family.</text>
</comment>
<proteinExistence type="inferred from homology"/>
<organism evidence="6 7">
    <name type="scientific">Mycolicibacterium tokaiense</name>
    <dbReference type="NCBI Taxonomy" id="39695"/>
    <lineage>
        <taxon>Bacteria</taxon>
        <taxon>Bacillati</taxon>
        <taxon>Actinomycetota</taxon>
        <taxon>Actinomycetes</taxon>
        <taxon>Mycobacteriales</taxon>
        <taxon>Mycobacteriaceae</taxon>
        <taxon>Mycolicibacterium</taxon>
    </lineage>
</organism>
<dbReference type="CDD" id="cd01536">
    <property type="entry name" value="PBP1_ABC_sugar_binding-like"/>
    <property type="match status" value="1"/>
</dbReference>
<evidence type="ECO:0000313" key="6">
    <source>
        <dbReference type="EMBL" id="STZ58724.1"/>
    </source>
</evidence>
<dbReference type="PROSITE" id="PS51257">
    <property type="entry name" value="PROKAR_LIPOPROTEIN"/>
    <property type="match status" value="1"/>
</dbReference>
<dbReference type="PROSITE" id="PS51318">
    <property type="entry name" value="TAT"/>
    <property type="match status" value="1"/>
</dbReference>
<dbReference type="RefSeq" id="WP_068915027.1">
    <property type="nucleotide sequence ID" value="NZ_UGQT01000001.1"/>
</dbReference>
<evidence type="ECO:0000313" key="7">
    <source>
        <dbReference type="Proteomes" id="UP000254978"/>
    </source>
</evidence>
<dbReference type="OrthoDB" id="9813037at2"/>
<dbReference type="PANTHER" id="PTHR46847">
    <property type="entry name" value="D-ALLOSE-BINDING PERIPLASMIC PROTEIN-RELATED"/>
    <property type="match status" value="1"/>
</dbReference>
<evidence type="ECO:0000256" key="1">
    <source>
        <dbReference type="ARBA" id="ARBA00004196"/>
    </source>
</evidence>
<dbReference type="EMBL" id="UGQT01000001">
    <property type="protein sequence ID" value="STZ58724.1"/>
    <property type="molecule type" value="Genomic_DNA"/>
</dbReference>